<accession>A0ABY7H863</accession>
<organism evidence="3 4">
    <name type="scientific">Nannocystis punicea</name>
    <dbReference type="NCBI Taxonomy" id="2995304"/>
    <lineage>
        <taxon>Bacteria</taxon>
        <taxon>Pseudomonadati</taxon>
        <taxon>Myxococcota</taxon>
        <taxon>Polyangia</taxon>
        <taxon>Nannocystales</taxon>
        <taxon>Nannocystaceae</taxon>
        <taxon>Nannocystis</taxon>
    </lineage>
</organism>
<reference evidence="3" key="1">
    <citation type="submission" date="2022-11" db="EMBL/GenBank/DDBJ databases">
        <title>Minimal conservation of predation-associated metabolite biosynthetic gene clusters underscores biosynthetic potential of Myxococcota including descriptions for ten novel species: Archangium lansinium sp. nov., Myxococcus landrumus sp. nov., Nannocystis bai.</title>
        <authorList>
            <person name="Ahearne A."/>
            <person name="Stevens C."/>
            <person name="Dowd S."/>
        </authorList>
    </citation>
    <scope>NUCLEOTIDE SEQUENCE</scope>
    <source>
        <strain evidence="3">Fl3</strain>
    </source>
</reference>
<evidence type="ECO:0000313" key="3">
    <source>
        <dbReference type="EMBL" id="WAS95451.1"/>
    </source>
</evidence>
<sequence>MSICRSVVLGMMVAAGGASGAAEPAPSLPLVAVPRPPASDAELLGVLATIHAVNRAAAEPGRKRGKDPRVQALAEEIVHHAWVGQHRTAALVRKMEVKNVGGDTTDGLRFAAKRAFPEMESLARGREFDEAWLAGQIETLTLVIDTINNKSRPYAQAQALRDELVRVVEQAAADLVAAETVRAELGKPTS</sequence>
<dbReference type="Proteomes" id="UP001164459">
    <property type="component" value="Chromosome"/>
</dbReference>
<evidence type="ECO:0000259" key="2">
    <source>
        <dbReference type="Pfam" id="PF13628"/>
    </source>
</evidence>
<dbReference type="EMBL" id="CP114040">
    <property type="protein sequence ID" value="WAS95451.1"/>
    <property type="molecule type" value="Genomic_DNA"/>
</dbReference>
<dbReference type="Pfam" id="PF13628">
    <property type="entry name" value="DUF4142"/>
    <property type="match status" value="1"/>
</dbReference>
<evidence type="ECO:0000313" key="4">
    <source>
        <dbReference type="Proteomes" id="UP001164459"/>
    </source>
</evidence>
<protein>
    <submittedName>
        <fullName evidence="3">DUF4142 domain-containing protein</fullName>
    </submittedName>
</protein>
<feature type="signal peptide" evidence="1">
    <location>
        <begin position="1"/>
        <end position="20"/>
    </location>
</feature>
<evidence type="ECO:0000256" key="1">
    <source>
        <dbReference type="SAM" id="SignalP"/>
    </source>
</evidence>
<keyword evidence="4" id="KW-1185">Reference proteome</keyword>
<name>A0ABY7H863_9BACT</name>
<feature type="chain" id="PRO_5047116067" evidence="1">
    <location>
        <begin position="21"/>
        <end position="190"/>
    </location>
</feature>
<gene>
    <name evidence="3" type="ORF">O0S08_04760</name>
</gene>
<keyword evidence="1" id="KW-0732">Signal</keyword>
<dbReference type="RefSeq" id="WP_269037787.1">
    <property type="nucleotide sequence ID" value="NZ_CP114040.1"/>
</dbReference>
<feature type="domain" description="DUF4142" evidence="2">
    <location>
        <begin position="39"/>
        <end position="179"/>
    </location>
</feature>
<dbReference type="InterPro" id="IPR025419">
    <property type="entry name" value="DUF4142"/>
</dbReference>
<proteinExistence type="predicted"/>